<evidence type="ECO:0000313" key="4">
    <source>
        <dbReference type="Proteomes" id="UP000443843"/>
    </source>
</evidence>
<evidence type="ECO:0000313" key="3">
    <source>
        <dbReference type="EMBL" id="MWB79246.1"/>
    </source>
</evidence>
<keyword evidence="1" id="KW-0732">Signal</keyword>
<proteinExistence type="predicted"/>
<keyword evidence="3" id="KW-0378">Hydrolase</keyword>
<evidence type="ECO:0000256" key="1">
    <source>
        <dbReference type="SAM" id="SignalP"/>
    </source>
</evidence>
<feature type="chain" id="PRO_5032486847" evidence="1">
    <location>
        <begin position="27"/>
        <end position="302"/>
    </location>
</feature>
<feature type="domain" description="AB hydrolase-1" evidence="2">
    <location>
        <begin position="48"/>
        <end position="288"/>
    </location>
</feature>
<organism evidence="3 4">
    <name type="scientific">Pseudooceanicola pacificus</name>
    <dbReference type="NCBI Taxonomy" id="2676438"/>
    <lineage>
        <taxon>Bacteria</taxon>
        <taxon>Pseudomonadati</taxon>
        <taxon>Pseudomonadota</taxon>
        <taxon>Alphaproteobacteria</taxon>
        <taxon>Rhodobacterales</taxon>
        <taxon>Paracoccaceae</taxon>
        <taxon>Pseudooceanicola</taxon>
    </lineage>
</organism>
<accession>A0A844W4R7</accession>
<dbReference type="EMBL" id="WNXQ01000009">
    <property type="protein sequence ID" value="MWB79246.1"/>
    <property type="molecule type" value="Genomic_DNA"/>
</dbReference>
<reference evidence="3 4" key="1">
    <citation type="submission" date="2019-11" db="EMBL/GenBank/DDBJ databases">
        <title>Pseudooceanicola pacifica sp. nov., isolated from deep-sea sediment of the Pacific Ocean.</title>
        <authorList>
            <person name="Lyu L."/>
        </authorList>
    </citation>
    <scope>NUCLEOTIDE SEQUENCE [LARGE SCALE GENOMIC DNA]</scope>
    <source>
        <strain evidence="3 4">216_PA32_1</strain>
    </source>
</reference>
<keyword evidence="4" id="KW-1185">Reference proteome</keyword>
<protein>
    <submittedName>
        <fullName evidence="3">Alpha/beta fold hydrolase</fullName>
    </submittedName>
</protein>
<dbReference type="RefSeq" id="WP_160383459.1">
    <property type="nucleotide sequence ID" value="NZ_WNXQ01000009.1"/>
</dbReference>
<name>A0A844W4R7_9RHOB</name>
<dbReference type="Gene3D" id="3.40.50.1820">
    <property type="entry name" value="alpha/beta hydrolase"/>
    <property type="match status" value="1"/>
</dbReference>
<dbReference type="PROSITE" id="PS51257">
    <property type="entry name" value="PROKAR_LIPOPROTEIN"/>
    <property type="match status" value="1"/>
</dbReference>
<dbReference type="InterPro" id="IPR029058">
    <property type="entry name" value="AB_hydrolase_fold"/>
</dbReference>
<dbReference type="InterPro" id="IPR000073">
    <property type="entry name" value="AB_hydrolase_1"/>
</dbReference>
<dbReference type="Pfam" id="PF12697">
    <property type="entry name" value="Abhydrolase_6"/>
    <property type="match status" value="1"/>
</dbReference>
<dbReference type="SUPFAM" id="SSF53474">
    <property type="entry name" value="alpha/beta-Hydrolases"/>
    <property type="match status" value="1"/>
</dbReference>
<dbReference type="AlphaFoldDB" id="A0A844W4R7"/>
<gene>
    <name evidence="3" type="ORF">GLS40_14495</name>
</gene>
<dbReference type="Proteomes" id="UP000443843">
    <property type="component" value="Unassembled WGS sequence"/>
</dbReference>
<dbReference type="GO" id="GO:0016787">
    <property type="term" value="F:hydrolase activity"/>
    <property type="evidence" value="ECO:0007669"/>
    <property type="project" value="UniProtKB-KW"/>
</dbReference>
<comment type="caution">
    <text evidence="3">The sequence shown here is derived from an EMBL/GenBank/DDBJ whole genome shotgun (WGS) entry which is preliminary data.</text>
</comment>
<feature type="signal peptide" evidence="1">
    <location>
        <begin position="1"/>
        <end position="26"/>
    </location>
</feature>
<evidence type="ECO:0000259" key="2">
    <source>
        <dbReference type="Pfam" id="PF12697"/>
    </source>
</evidence>
<sequence length="302" mass="32906">MPSRSLPLLLTLCAALLAGCSTLPTAQEAEVMPIVHDGKLHKGVGKAIVVIPGAMASVNMYAPVLDWNVPDSTVMAYRFPGLDGMKLDHRVDIEAAGELIAEVLTKMEVREVYLIGFSTGGPIALEAARRLKTPDVDIALVSTAGPFPAAVKASVEGFFDVLKAMGRSNGKTLDETWLENYRTLLYGRKHLENKELAARSEELAMRQKGRFGTPRLKLTLAHTSDLMTWTLPRDDPKLRAAHIGVFHGATDSVFSLKDTERLAGRIPADGIRVYPNEGHLLYVTEDRLFDEIRGFFGLGPGG</sequence>